<feature type="compositionally biased region" description="Polar residues" evidence="1">
    <location>
        <begin position="48"/>
        <end position="62"/>
    </location>
</feature>
<feature type="region of interest" description="Disordered" evidence="1">
    <location>
        <begin position="27"/>
        <end position="82"/>
    </location>
</feature>
<name>A0A8X7VHN9_BRACI</name>
<organism evidence="2 3">
    <name type="scientific">Brassica carinata</name>
    <name type="common">Ethiopian mustard</name>
    <name type="synonym">Abyssinian cabbage</name>
    <dbReference type="NCBI Taxonomy" id="52824"/>
    <lineage>
        <taxon>Eukaryota</taxon>
        <taxon>Viridiplantae</taxon>
        <taxon>Streptophyta</taxon>
        <taxon>Embryophyta</taxon>
        <taxon>Tracheophyta</taxon>
        <taxon>Spermatophyta</taxon>
        <taxon>Magnoliopsida</taxon>
        <taxon>eudicotyledons</taxon>
        <taxon>Gunneridae</taxon>
        <taxon>Pentapetalae</taxon>
        <taxon>rosids</taxon>
        <taxon>malvids</taxon>
        <taxon>Brassicales</taxon>
        <taxon>Brassicaceae</taxon>
        <taxon>Brassiceae</taxon>
        <taxon>Brassica</taxon>
    </lineage>
</organism>
<sequence>MARNHLGYCRREVLSIISRHFSGGLFTMDPHETPSSEIDGSIGEEALSKSQPQEESSDNPMNSDKVMVPSLASSKTQPLTDRVDNITSIEAEVMNSESPSPVLEGSSMHPCKSQGVWNKPYFIAGDKSYDSHMAIDPQPKTTLNGRKKDHYEVLKEYYFS</sequence>
<evidence type="ECO:0000313" key="3">
    <source>
        <dbReference type="Proteomes" id="UP000886595"/>
    </source>
</evidence>
<accession>A0A8X7VHN9</accession>
<protein>
    <submittedName>
        <fullName evidence="2">Uncharacterized protein</fullName>
    </submittedName>
</protein>
<dbReference type="Proteomes" id="UP000886595">
    <property type="component" value="Unassembled WGS sequence"/>
</dbReference>
<proteinExistence type="predicted"/>
<gene>
    <name evidence="2" type="ORF">Bca52824_022940</name>
</gene>
<reference evidence="2 3" key="1">
    <citation type="submission" date="2020-02" db="EMBL/GenBank/DDBJ databases">
        <authorList>
            <person name="Ma Q."/>
            <person name="Huang Y."/>
            <person name="Song X."/>
            <person name="Pei D."/>
        </authorList>
    </citation>
    <scope>NUCLEOTIDE SEQUENCE [LARGE SCALE GENOMIC DNA]</scope>
    <source>
        <strain evidence="2">Sxm20200214</strain>
        <tissue evidence="2">Leaf</tissue>
    </source>
</reference>
<dbReference type="EMBL" id="JAAMPC010000005">
    <property type="protein sequence ID" value="KAG2311383.1"/>
    <property type="molecule type" value="Genomic_DNA"/>
</dbReference>
<evidence type="ECO:0000256" key="1">
    <source>
        <dbReference type="SAM" id="MobiDB-lite"/>
    </source>
</evidence>
<keyword evidence="3" id="KW-1185">Reference proteome</keyword>
<comment type="caution">
    <text evidence="2">The sequence shown here is derived from an EMBL/GenBank/DDBJ whole genome shotgun (WGS) entry which is preliminary data.</text>
</comment>
<dbReference type="AlphaFoldDB" id="A0A8X7VHN9"/>
<evidence type="ECO:0000313" key="2">
    <source>
        <dbReference type="EMBL" id="KAG2311383.1"/>
    </source>
</evidence>